<evidence type="ECO:0000259" key="7">
    <source>
        <dbReference type="PROSITE" id="PS50118"/>
    </source>
</evidence>
<dbReference type="EMBL" id="CAJFCJ010000026">
    <property type="protein sequence ID" value="CAD5125401.1"/>
    <property type="molecule type" value="Genomic_DNA"/>
</dbReference>
<dbReference type="InterPro" id="IPR051356">
    <property type="entry name" value="SOX/SOX-like_TF"/>
</dbReference>
<dbReference type="GO" id="GO:0000978">
    <property type="term" value="F:RNA polymerase II cis-regulatory region sequence-specific DNA binding"/>
    <property type="evidence" value="ECO:0007669"/>
    <property type="project" value="TreeGrafter"/>
</dbReference>
<dbReference type="Pfam" id="PF00505">
    <property type="entry name" value="HMG_box"/>
    <property type="match status" value="1"/>
</dbReference>
<reference evidence="8 9" key="1">
    <citation type="submission" date="2020-08" db="EMBL/GenBank/DDBJ databases">
        <authorList>
            <person name="Hejnol A."/>
        </authorList>
    </citation>
    <scope>NUCLEOTIDE SEQUENCE [LARGE SCALE GENOMIC DNA]</scope>
</reference>
<feature type="domain" description="HMG box" evidence="7">
    <location>
        <begin position="264"/>
        <end position="332"/>
    </location>
</feature>
<name>A0A7I8WB76_9ANNE</name>
<keyword evidence="1" id="KW-0805">Transcription regulation</keyword>
<feature type="region of interest" description="Disordered" evidence="6">
    <location>
        <begin position="413"/>
        <end position="451"/>
    </location>
</feature>
<feature type="compositionally biased region" description="Low complexity" evidence="6">
    <location>
        <begin position="244"/>
        <end position="253"/>
    </location>
</feature>
<organism evidence="8 9">
    <name type="scientific">Dimorphilus gyrociliatus</name>
    <dbReference type="NCBI Taxonomy" id="2664684"/>
    <lineage>
        <taxon>Eukaryota</taxon>
        <taxon>Metazoa</taxon>
        <taxon>Spiralia</taxon>
        <taxon>Lophotrochozoa</taxon>
        <taxon>Annelida</taxon>
        <taxon>Polychaeta</taxon>
        <taxon>Polychaeta incertae sedis</taxon>
        <taxon>Dinophilidae</taxon>
        <taxon>Dimorphilus</taxon>
    </lineage>
</organism>
<dbReference type="PROSITE" id="PS50118">
    <property type="entry name" value="HMG_BOX_2"/>
    <property type="match status" value="1"/>
</dbReference>
<accession>A0A7I8WB76</accession>
<dbReference type="GO" id="GO:0005634">
    <property type="term" value="C:nucleus"/>
    <property type="evidence" value="ECO:0007669"/>
    <property type="project" value="UniProtKB-UniRule"/>
</dbReference>
<dbReference type="Gene3D" id="1.10.30.10">
    <property type="entry name" value="High mobility group box domain"/>
    <property type="match status" value="1"/>
</dbReference>
<feature type="DNA-binding region" description="HMG box" evidence="5">
    <location>
        <begin position="264"/>
        <end position="332"/>
    </location>
</feature>
<gene>
    <name evidence="8" type="ORF">DGYR_LOCUS12778</name>
</gene>
<dbReference type="PANTHER" id="PTHR45789:SF2">
    <property type="entry name" value="FI18025P1"/>
    <property type="match status" value="1"/>
</dbReference>
<evidence type="ECO:0000256" key="2">
    <source>
        <dbReference type="ARBA" id="ARBA00023125"/>
    </source>
</evidence>
<evidence type="ECO:0000256" key="3">
    <source>
        <dbReference type="ARBA" id="ARBA00023163"/>
    </source>
</evidence>
<dbReference type="FunFam" id="1.10.30.10:FF:000003">
    <property type="entry name" value="Putative transcription factor SOX-6"/>
    <property type="match status" value="1"/>
</dbReference>
<dbReference type="OrthoDB" id="6247875at2759"/>
<proteinExistence type="predicted"/>
<dbReference type="GO" id="GO:0000981">
    <property type="term" value="F:DNA-binding transcription factor activity, RNA polymerase II-specific"/>
    <property type="evidence" value="ECO:0007669"/>
    <property type="project" value="TreeGrafter"/>
</dbReference>
<evidence type="ECO:0000256" key="1">
    <source>
        <dbReference type="ARBA" id="ARBA00023015"/>
    </source>
</evidence>
<keyword evidence="4 5" id="KW-0539">Nucleus</keyword>
<protein>
    <submittedName>
        <fullName evidence="8">DgyrCDS13636</fullName>
    </submittedName>
</protein>
<dbReference type="InterPro" id="IPR009071">
    <property type="entry name" value="HMG_box_dom"/>
</dbReference>
<dbReference type="CDD" id="cd22042">
    <property type="entry name" value="HMG-box_EGL13-like"/>
    <property type="match status" value="1"/>
</dbReference>
<sequence length="451" mass="48699">MKTITFFSSTPTAHSNRKSVTASFPPAALFSQHFFPATLYGLQTQPTQQPPLPPPPHLSFSTPRADYHQHHQQPLLTLDAPLNLTKCKSDDDANAVTSTEVLPPSVTSRPPPLDTIVGLHPPPAHSNVRGQTAASAAADIANLMKRAYPSLSPKSSSPRASPPEQLQQQAIIAPPLSSAAIYPALNSIYSTAHSPYLATMIPPPPLSALSPSVDSASALSNGHNESAAKLTSAKIIRPPKERNNASNGSSSGNTADPASSKPHVKRPMNAFMVWAREERRKILKACPDMHNSNISKILGAKWKAMTNAEKQPYYEEQSRLSKLHMEKHPDYRYRPRPKRTCMVDGKKLRISEYKALMKSRRQEVRRMWYADNAPPTASLLNVGGVEPPQSTIMMQPTATVAGTGEQVETCGSIGSVVSSDDDDLVSPEPSTTSDSDAPADMTTPAIVTANS</sequence>
<dbReference type="SUPFAM" id="SSF47095">
    <property type="entry name" value="HMG-box"/>
    <property type="match status" value="1"/>
</dbReference>
<dbReference type="InterPro" id="IPR036910">
    <property type="entry name" value="HMG_box_dom_sf"/>
</dbReference>
<evidence type="ECO:0000256" key="6">
    <source>
        <dbReference type="SAM" id="MobiDB-lite"/>
    </source>
</evidence>
<evidence type="ECO:0000313" key="8">
    <source>
        <dbReference type="EMBL" id="CAD5125401.1"/>
    </source>
</evidence>
<keyword evidence="9" id="KW-1185">Reference proteome</keyword>
<evidence type="ECO:0000313" key="9">
    <source>
        <dbReference type="Proteomes" id="UP000549394"/>
    </source>
</evidence>
<evidence type="ECO:0000256" key="4">
    <source>
        <dbReference type="ARBA" id="ARBA00023242"/>
    </source>
</evidence>
<dbReference type="GO" id="GO:0045165">
    <property type="term" value="P:cell fate commitment"/>
    <property type="evidence" value="ECO:0007669"/>
    <property type="project" value="TreeGrafter"/>
</dbReference>
<feature type="region of interest" description="Disordered" evidence="6">
    <location>
        <begin position="209"/>
        <end position="264"/>
    </location>
</feature>
<dbReference type="PANTHER" id="PTHR45789">
    <property type="entry name" value="FI18025P1"/>
    <property type="match status" value="1"/>
</dbReference>
<feature type="compositionally biased region" description="Low complexity" evidence="6">
    <location>
        <begin position="209"/>
        <end position="220"/>
    </location>
</feature>
<keyword evidence="2 5" id="KW-0238">DNA-binding</keyword>
<keyword evidence="3" id="KW-0804">Transcription</keyword>
<dbReference type="AlphaFoldDB" id="A0A7I8WB76"/>
<dbReference type="Proteomes" id="UP000549394">
    <property type="component" value="Unassembled WGS sequence"/>
</dbReference>
<comment type="caution">
    <text evidence="8">The sequence shown here is derived from an EMBL/GenBank/DDBJ whole genome shotgun (WGS) entry which is preliminary data.</text>
</comment>
<evidence type="ECO:0000256" key="5">
    <source>
        <dbReference type="PROSITE-ProRule" id="PRU00267"/>
    </source>
</evidence>
<dbReference type="SMART" id="SM00398">
    <property type="entry name" value="HMG"/>
    <property type="match status" value="1"/>
</dbReference>